<dbReference type="PANTHER" id="PTHR46796:SF13">
    <property type="entry name" value="HTH-TYPE TRANSCRIPTIONAL ACTIVATOR RHAS"/>
    <property type="match status" value="1"/>
</dbReference>
<evidence type="ECO:0000256" key="4">
    <source>
        <dbReference type="SAM" id="MobiDB-lite"/>
    </source>
</evidence>
<feature type="region of interest" description="Disordered" evidence="4">
    <location>
        <begin position="104"/>
        <end position="139"/>
    </location>
</feature>
<dbReference type="InterPro" id="IPR050204">
    <property type="entry name" value="AraC_XylS_family_regulators"/>
</dbReference>
<keyword evidence="2" id="KW-0238">DNA-binding</keyword>
<name>A0ABY7PIG4_9ACTN</name>
<feature type="compositionally biased region" description="Polar residues" evidence="4">
    <location>
        <begin position="104"/>
        <end position="115"/>
    </location>
</feature>
<dbReference type="PANTHER" id="PTHR46796">
    <property type="entry name" value="HTH-TYPE TRANSCRIPTIONAL ACTIVATOR RHAS-RELATED"/>
    <property type="match status" value="1"/>
</dbReference>
<dbReference type="EMBL" id="CP115300">
    <property type="protein sequence ID" value="WBO69512.1"/>
    <property type="molecule type" value="Genomic_DNA"/>
</dbReference>
<sequence>MKWALTAIDQELMHRPVAATLVAEHLAVVMLVHLLRVHLAREPRAVSGWPAGLADPLVTTALASLHRDPAHTWTVAEPARAAAVSRSTLAARFKATVGQGPLNTSHACASSSQPGSYGKAVQHSPVMDSEGEHEAAGSLQRSSPGCCHLLLLAARPGGSRSALEYGIAALRIA</sequence>
<accession>A0ABY7PIG4</accession>
<evidence type="ECO:0000313" key="5">
    <source>
        <dbReference type="EMBL" id="WBO69512.1"/>
    </source>
</evidence>
<proteinExistence type="predicted"/>
<gene>
    <name evidence="5" type="ORF">O1G22_02150</name>
</gene>
<dbReference type="Proteomes" id="UP001212326">
    <property type="component" value="Chromosome"/>
</dbReference>
<keyword evidence="1" id="KW-0805">Transcription regulation</keyword>
<evidence type="ECO:0000256" key="1">
    <source>
        <dbReference type="ARBA" id="ARBA00023015"/>
    </source>
</evidence>
<evidence type="ECO:0000256" key="3">
    <source>
        <dbReference type="ARBA" id="ARBA00023163"/>
    </source>
</evidence>
<evidence type="ECO:0000313" key="6">
    <source>
        <dbReference type="Proteomes" id="UP001212326"/>
    </source>
</evidence>
<organism evidence="5 6">
    <name type="scientific">Streptomyces camelliae</name>
    <dbReference type="NCBI Taxonomy" id="3004093"/>
    <lineage>
        <taxon>Bacteria</taxon>
        <taxon>Bacillati</taxon>
        <taxon>Actinomycetota</taxon>
        <taxon>Actinomycetes</taxon>
        <taxon>Kitasatosporales</taxon>
        <taxon>Streptomycetaceae</taxon>
        <taxon>Streptomyces</taxon>
    </lineage>
</organism>
<keyword evidence="6" id="KW-1185">Reference proteome</keyword>
<protein>
    <submittedName>
        <fullName evidence="5">Helix-turn-helix transcriptional regulator</fullName>
    </submittedName>
</protein>
<reference evidence="5 6" key="1">
    <citation type="submission" date="2022-12" db="EMBL/GenBank/DDBJ databases">
        <authorList>
            <person name="Mo P."/>
        </authorList>
    </citation>
    <scope>NUCLEOTIDE SEQUENCE [LARGE SCALE GENOMIC DNA]</scope>
    <source>
        <strain evidence="5 6">HUAS 2-6</strain>
    </source>
</reference>
<keyword evidence="3" id="KW-0804">Transcription</keyword>
<evidence type="ECO:0000256" key="2">
    <source>
        <dbReference type="ARBA" id="ARBA00023125"/>
    </source>
</evidence>